<accession>A0A1G2HM02</accession>
<evidence type="ECO:0008006" key="5">
    <source>
        <dbReference type="Google" id="ProtNLM"/>
    </source>
</evidence>
<dbReference type="Pfam" id="PF16653">
    <property type="entry name" value="Sacchrp_dh_C"/>
    <property type="match status" value="1"/>
</dbReference>
<dbReference type="PANTHER" id="PTHR43796">
    <property type="entry name" value="CARBOXYNORSPERMIDINE SYNTHASE"/>
    <property type="match status" value="1"/>
</dbReference>
<evidence type="ECO:0000313" key="3">
    <source>
        <dbReference type="EMBL" id="OGZ63473.1"/>
    </source>
</evidence>
<sequence length="389" mass="44362">MAKKIKRKYDFLIFGAGGMQGKIVLKDLLEKGYKIFASDIYQQHIDDLRKKFSGFDYEIVDLKNVKKTASLIKKVKPFLVINCAEADWDLNVYKVCLKCKVHVIDLGSDIPMTKKQLAMDSAFRKQKLIAITGCGSTPGVNNVMLDYAVGLLDSVHTVNAGFAWNSNIKEFVVPFSIPSIVEEFTIPATLMKNNKWLKKKPLDTIKGRRYQEIGRNKCFLVRHPEPYTFYFYYKDKGLKNIKFFAGFPTHSFSMIYNFINLGLASKEKMKMNGSEIVPLEFLTETLRRAEIPDGYKESEVLWVEIIGKKDNKRKEIFMECIVDTLPGWEDAGCNIDTGIPASIIAQMIINGQIKAWGSFSPEGVVPKEEFFKALKDKDMDVYMNGRLIN</sequence>
<protein>
    <recommendedName>
        <fullName evidence="5">Saccharopine dehydrogenase NADP binding domain-containing protein</fullName>
    </recommendedName>
</protein>
<evidence type="ECO:0000259" key="2">
    <source>
        <dbReference type="Pfam" id="PF16653"/>
    </source>
</evidence>
<comment type="caution">
    <text evidence="3">The sequence shown here is derived from an EMBL/GenBank/DDBJ whole genome shotgun (WGS) entry which is preliminary data.</text>
</comment>
<feature type="domain" description="Saccharopine dehydrogenase-like C-terminal" evidence="2">
    <location>
        <begin position="161"/>
        <end position="376"/>
    </location>
</feature>
<dbReference type="PANTHER" id="PTHR43796:SF2">
    <property type="entry name" value="CARBOXYNORSPERMIDINE SYNTHASE"/>
    <property type="match status" value="1"/>
</dbReference>
<dbReference type="Gene3D" id="3.40.50.720">
    <property type="entry name" value="NAD(P)-binding Rossmann-like Domain"/>
    <property type="match status" value="2"/>
</dbReference>
<dbReference type="InterPro" id="IPR005097">
    <property type="entry name" value="Sacchrp_dh_NADP-bd"/>
</dbReference>
<dbReference type="STRING" id="1802200.A2812_02695"/>
<name>A0A1G2HM02_9BACT</name>
<feature type="domain" description="Saccharopine dehydrogenase NADP binding" evidence="1">
    <location>
        <begin position="12"/>
        <end position="130"/>
    </location>
</feature>
<dbReference type="Gene3D" id="3.30.360.10">
    <property type="entry name" value="Dihydrodipicolinate Reductase, domain 2"/>
    <property type="match status" value="1"/>
</dbReference>
<gene>
    <name evidence="3" type="ORF">A2812_02695</name>
</gene>
<reference evidence="3 4" key="1">
    <citation type="journal article" date="2016" name="Nat. Commun.">
        <title>Thousands of microbial genomes shed light on interconnected biogeochemical processes in an aquifer system.</title>
        <authorList>
            <person name="Anantharaman K."/>
            <person name="Brown C.T."/>
            <person name="Hug L.A."/>
            <person name="Sharon I."/>
            <person name="Castelle C.J."/>
            <person name="Probst A.J."/>
            <person name="Thomas B.C."/>
            <person name="Singh A."/>
            <person name="Wilkins M.J."/>
            <person name="Karaoz U."/>
            <person name="Brodie E.L."/>
            <person name="Williams K.H."/>
            <person name="Hubbard S.S."/>
            <person name="Banfield J.F."/>
        </authorList>
    </citation>
    <scope>NUCLEOTIDE SEQUENCE [LARGE SCALE GENOMIC DNA]</scope>
</reference>
<dbReference type="Pfam" id="PF03435">
    <property type="entry name" value="Sacchrp_dh_NADP"/>
    <property type="match status" value="1"/>
</dbReference>
<organism evidence="3 4">
    <name type="scientific">Candidatus Staskawiczbacteria bacterium RIFCSPHIGHO2_01_FULL_36_16</name>
    <dbReference type="NCBI Taxonomy" id="1802200"/>
    <lineage>
        <taxon>Bacteria</taxon>
        <taxon>Candidatus Staskawicziibacteriota</taxon>
    </lineage>
</organism>
<dbReference type="SUPFAM" id="SSF51735">
    <property type="entry name" value="NAD(P)-binding Rossmann-fold domains"/>
    <property type="match status" value="1"/>
</dbReference>
<dbReference type="InterPro" id="IPR036291">
    <property type="entry name" value="NAD(P)-bd_dom_sf"/>
</dbReference>
<dbReference type="Proteomes" id="UP000177190">
    <property type="component" value="Unassembled WGS sequence"/>
</dbReference>
<evidence type="ECO:0000313" key="4">
    <source>
        <dbReference type="Proteomes" id="UP000177190"/>
    </source>
</evidence>
<evidence type="ECO:0000259" key="1">
    <source>
        <dbReference type="Pfam" id="PF03435"/>
    </source>
</evidence>
<dbReference type="AlphaFoldDB" id="A0A1G2HM02"/>
<proteinExistence type="predicted"/>
<dbReference type="InterPro" id="IPR032095">
    <property type="entry name" value="Sacchrp_dh-like_C"/>
</dbReference>
<dbReference type="EMBL" id="MHOM01000034">
    <property type="protein sequence ID" value="OGZ63473.1"/>
    <property type="molecule type" value="Genomic_DNA"/>
</dbReference>